<keyword evidence="1" id="KW-0175">Coiled coil</keyword>
<accession>A0A3R8Y7W5</accession>
<gene>
    <name evidence="4" type="ORF">EGJ44_10225</name>
    <name evidence="3" type="ORF">N5J11_06970</name>
    <name evidence="2" type="ORF">N7671_12525</name>
</gene>
<dbReference type="EMBL" id="JAOEET010000029">
    <property type="protein sequence ID" value="MDH0568035.1"/>
    <property type="molecule type" value="Genomic_DNA"/>
</dbReference>
<sequence>MHPLRSFVLLAGVAMLAGCAVSSQECDPRNADAGFATKFGCKTQGVYAQRVEEKEKILLDEQKTNQLFRDVYAAIEQEKASVGKDLATQQAQYASLNKSLNALLGELKNKAKGNRRIEAEIAALENDLKNINQQENPAVLQKQVELQKLRSKVSSLESDLGLR</sequence>
<protein>
    <recommendedName>
        <fullName evidence="6">Lipoprotein</fullName>
    </recommendedName>
</protein>
<evidence type="ECO:0008006" key="6">
    <source>
        <dbReference type="Google" id="ProtNLM"/>
    </source>
</evidence>
<organism evidence="4 5">
    <name type="scientific">Ectopseudomonas oleovorans</name>
    <name type="common">Pseudomonas oleovorans</name>
    <dbReference type="NCBI Taxonomy" id="301"/>
    <lineage>
        <taxon>Bacteria</taxon>
        <taxon>Pseudomonadati</taxon>
        <taxon>Pseudomonadota</taxon>
        <taxon>Gammaproteobacteria</taxon>
        <taxon>Pseudomonadales</taxon>
        <taxon>Pseudomonadaceae</taxon>
        <taxon>Ectopseudomonas</taxon>
    </lineage>
</organism>
<accession>A0A061CXM8</accession>
<reference evidence="2" key="2">
    <citation type="submission" date="2022-09" db="EMBL/GenBank/DDBJ databases">
        <title>Intensive care unit water sources are persistently colonized with multi-drug resistant bacteria and are the site of extensive horizontal gene transfer of antibiotic resistance genes.</title>
        <authorList>
            <person name="Diorio-Toth L."/>
        </authorList>
    </citation>
    <scope>NUCLEOTIDE SEQUENCE</scope>
    <source>
        <strain evidence="3">GD03704</strain>
        <strain evidence="2">GD04000</strain>
    </source>
</reference>
<evidence type="ECO:0000256" key="1">
    <source>
        <dbReference type="SAM" id="Coils"/>
    </source>
</evidence>
<feature type="coiled-coil region" evidence="1">
    <location>
        <begin position="107"/>
        <end position="159"/>
    </location>
</feature>
<dbReference type="GeneID" id="300417884"/>
<comment type="caution">
    <text evidence="4">The sequence shown here is derived from an EMBL/GenBank/DDBJ whole genome shotgun (WGS) entry which is preliminary data.</text>
</comment>
<reference evidence="4 5" key="1">
    <citation type="submission" date="2018-10" db="EMBL/GenBank/DDBJ databases">
        <title>Transmission dynamics of multidrug resistant bacteria on intensive care unit surfaces.</title>
        <authorList>
            <person name="D'Souza A.W."/>
            <person name="Potter R.F."/>
            <person name="Wallace M."/>
            <person name="Shupe A."/>
            <person name="Patel S."/>
            <person name="Sun S."/>
            <person name="Gul D."/>
            <person name="Kwon J.H."/>
            <person name="Andleeb S."/>
            <person name="Burnham C.-A.D."/>
            <person name="Dantas G."/>
        </authorList>
    </citation>
    <scope>NUCLEOTIDE SEQUENCE [LARGE SCALE GENOMIC DNA]</scope>
    <source>
        <strain evidence="4 5">PO_271</strain>
    </source>
</reference>
<dbReference type="Proteomes" id="UP000272833">
    <property type="component" value="Unassembled WGS sequence"/>
</dbReference>
<dbReference type="RefSeq" id="WP_004425286.1">
    <property type="nucleotide sequence ID" value="NZ_CAURUH010000019.1"/>
</dbReference>
<dbReference type="EMBL" id="JAOCJE010000001">
    <property type="protein sequence ID" value="MDH1338981.1"/>
    <property type="molecule type" value="Genomic_DNA"/>
</dbReference>
<evidence type="ECO:0000313" key="2">
    <source>
        <dbReference type="EMBL" id="MDH0568035.1"/>
    </source>
</evidence>
<dbReference type="PROSITE" id="PS51257">
    <property type="entry name" value="PROKAR_LIPOPROTEIN"/>
    <property type="match status" value="1"/>
</dbReference>
<proteinExistence type="predicted"/>
<dbReference type="EMBL" id="RHRS01000021">
    <property type="protein sequence ID" value="RRW37032.1"/>
    <property type="molecule type" value="Genomic_DNA"/>
</dbReference>
<dbReference type="Proteomes" id="UP001161697">
    <property type="component" value="Unassembled WGS sequence"/>
</dbReference>
<evidence type="ECO:0000313" key="4">
    <source>
        <dbReference type="EMBL" id="RRW37032.1"/>
    </source>
</evidence>
<evidence type="ECO:0000313" key="3">
    <source>
        <dbReference type="EMBL" id="MDH1338981.1"/>
    </source>
</evidence>
<dbReference type="AlphaFoldDB" id="A0A061CXM8"/>
<name>A0A061CXM8_ECTOL</name>
<dbReference type="Proteomes" id="UP001159292">
    <property type="component" value="Unassembled WGS sequence"/>
</dbReference>
<evidence type="ECO:0000313" key="5">
    <source>
        <dbReference type="Proteomes" id="UP000272833"/>
    </source>
</evidence>